<feature type="region of interest" description="Disordered" evidence="1">
    <location>
        <begin position="142"/>
        <end position="165"/>
    </location>
</feature>
<name>A0A427AQN9_ENSVE</name>
<evidence type="ECO:0000313" key="2">
    <source>
        <dbReference type="EMBL" id="RRT78551.1"/>
    </source>
</evidence>
<proteinExistence type="predicted"/>
<accession>A0A427AQN9</accession>
<dbReference type="Proteomes" id="UP000287651">
    <property type="component" value="Unassembled WGS sequence"/>
</dbReference>
<evidence type="ECO:0000256" key="1">
    <source>
        <dbReference type="SAM" id="MobiDB-lite"/>
    </source>
</evidence>
<reference evidence="2 3" key="1">
    <citation type="journal article" date="2014" name="Agronomy (Basel)">
        <title>A Draft Genome Sequence for Ensete ventricosum, the Drought-Tolerant Tree Against Hunger.</title>
        <authorList>
            <person name="Harrison J."/>
            <person name="Moore K.A."/>
            <person name="Paszkiewicz K."/>
            <person name="Jones T."/>
            <person name="Grant M."/>
            <person name="Ambacheew D."/>
            <person name="Muzemil S."/>
            <person name="Studholme D.J."/>
        </authorList>
    </citation>
    <scope>NUCLEOTIDE SEQUENCE [LARGE SCALE GENOMIC DNA]</scope>
</reference>
<evidence type="ECO:0000313" key="3">
    <source>
        <dbReference type="Proteomes" id="UP000287651"/>
    </source>
</evidence>
<protein>
    <submittedName>
        <fullName evidence="2">Uncharacterized protein</fullName>
    </submittedName>
</protein>
<dbReference type="EMBL" id="AMZH03001647">
    <property type="protein sequence ID" value="RRT78551.1"/>
    <property type="molecule type" value="Genomic_DNA"/>
</dbReference>
<dbReference type="AlphaFoldDB" id="A0A427AQN9"/>
<comment type="caution">
    <text evidence="2">The sequence shown here is derived from an EMBL/GenBank/DDBJ whole genome shotgun (WGS) entry which is preliminary data.</text>
</comment>
<sequence length="165" mass="18340">MQKVKPTEAPWLRDTTPFSTSPWLQPEDDKVHYFTSSTVGGPHRHSYFRSTLAVHGENISVNHFPAVHLIKTCLFHGEGTLNLEKTPEDVSHKIELVNNLHVVVTWTGPPHIARDRWRVTCAGTVLGSGTFQFEAMPCPTRSRVTPVAHPRGSTGPTRDPPITSC</sequence>
<gene>
    <name evidence="2" type="ORF">B296_00007715</name>
</gene>
<organism evidence="2 3">
    <name type="scientific">Ensete ventricosum</name>
    <name type="common">Abyssinian banana</name>
    <name type="synonym">Musa ensete</name>
    <dbReference type="NCBI Taxonomy" id="4639"/>
    <lineage>
        <taxon>Eukaryota</taxon>
        <taxon>Viridiplantae</taxon>
        <taxon>Streptophyta</taxon>
        <taxon>Embryophyta</taxon>
        <taxon>Tracheophyta</taxon>
        <taxon>Spermatophyta</taxon>
        <taxon>Magnoliopsida</taxon>
        <taxon>Liliopsida</taxon>
        <taxon>Zingiberales</taxon>
        <taxon>Musaceae</taxon>
        <taxon>Ensete</taxon>
    </lineage>
</organism>